<name>A0A0V8EQK3_LACLL</name>
<dbReference type="Proteomes" id="UP000052991">
    <property type="component" value="Unassembled WGS sequence"/>
</dbReference>
<proteinExistence type="predicted"/>
<dbReference type="PATRIC" id="fig|1360.116.peg.2128"/>
<evidence type="ECO:0000313" key="1">
    <source>
        <dbReference type="EMBL" id="KSU28148.1"/>
    </source>
</evidence>
<sequence>MPLRLNCASPKPLANAFAALIPPVILVSSLSDSVSNFSKSNQKEVCF</sequence>
<accession>A0A0V8EQK3</accession>
<reference evidence="2" key="1">
    <citation type="submission" date="2015-10" db="EMBL/GenBank/DDBJ databases">
        <title>Draft Genome Sequences of 11 Lactococcus lactis subspecies cremoris strains.</title>
        <authorList>
            <person name="Wels M."/>
            <person name="Backus L."/>
            <person name="Boekhorst J."/>
            <person name="Dijkstra A."/>
            <person name="Beerthuizen M."/>
            <person name="Kelly W."/>
            <person name="Siezen R."/>
            <person name="Bachmann H."/>
            <person name="Van Hijum S."/>
        </authorList>
    </citation>
    <scope>NUCLEOTIDE SEQUENCE [LARGE SCALE GENOMIC DNA]</scope>
    <source>
        <strain evidence="2">N42</strain>
    </source>
</reference>
<gene>
    <name evidence="1" type="ORF">N42_0789</name>
</gene>
<dbReference type="EMBL" id="LKLW01000062">
    <property type="protein sequence ID" value="KSU28148.1"/>
    <property type="molecule type" value="Genomic_DNA"/>
</dbReference>
<protein>
    <submittedName>
        <fullName evidence="1">Uncharacterized protein</fullName>
    </submittedName>
</protein>
<organism evidence="1 2">
    <name type="scientific">Lactococcus lactis subsp. lactis</name>
    <name type="common">Streptococcus lactis</name>
    <dbReference type="NCBI Taxonomy" id="1360"/>
    <lineage>
        <taxon>Bacteria</taxon>
        <taxon>Bacillati</taxon>
        <taxon>Bacillota</taxon>
        <taxon>Bacilli</taxon>
        <taxon>Lactobacillales</taxon>
        <taxon>Streptococcaceae</taxon>
        <taxon>Lactococcus</taxon>
    </lineage>
</organism>
<dbReference type="AlphaFoldDB" id="A0A0V8EQK3"/>
<comment type="caution">
    <text evidence="1">The sequence shown here is derived from an EMBL/GenBank/DDBJ whole genome shotgun (WGS) entry which is preliminary data.</text>
</comment>
<evidence type="ECO:0000313" key="2">
    <source>
        <dbReference type="Proteomes" id="UP000052991"/>
    </source>
</evidence>